<comment type="caution">
    <text evidence="4">The sequence shown here is derived from an EMBL/GenBank/DDBJ whole genome shotgun (WGS) entry which is preliminary data.</text>
</comment>
<protein>
    <submittedName>
        <fullName evidence="4">Uncharacterized protein</fullName>
    </submittedName>
</protein>
<dbReference type="InterPro" id="IPR002347">
    <property type="entry name" value="SDR_fam"/>
</dbReference>
<feature type="non-terminal residue" evidence="4">
    <location>
        <position position="1"/>
    </location>
</feature>
<dbReference type="SUPFAM" id="SSF51735">
    <property type="entry name" value="NAD(P)-binding Rossmann-fold domains"/>
    <property type="match status" value="1"/>
</dbReference>
<dbReference type="AlphaFoldDB" id="A0A3E2HQA9"/>
<evidence type="ECO:0000313" key="5">
    <source>
        <dbReference type="Proteomes" id="UP000258309"/>
    </source>
</evidence>
<dbReference type="Gene3D" id="3.40.50.720">
    <property type="entry name" value="NAD(P)-binding Rossmann-like Domain"/>
    <property type="match status" value="1"/>
</dbReference>
<dbReference type="PRINTS" id="PR00081">
    <property type="entry name" value="GDHRDH"/>
</dbReference>
<evidence type="ECO:0000313" key="4">
    <source>
        <dbReference type="EMBL" id="RFU35543.1"/>
    </source>
</evidence>
<accession>A0A3E2HQA9</accession>
<evidence type="ECO:0000256" key="2">
    <source>
        <dbReference type="ARBA" id="ARBA00022857"/>
    </source>
</evidence>
<dbReference type="GO" id="GO:0016491">
    <property type="term" value="F:oxidoreductase activity"/>
    <property type="evidence" value="ECO:0007669"/>
    <property type="project" value="UniProtKB-KW"/>
</dbReference>
<dbReference type="Proteomes" id="UP000258309">
    <property type="component" value="Unassembled WGS sequence"/>
</dbReference>
<dbReference type="EMBL" id="NCSJ02000007">
    <property type="protein sequence ID" value="RFU35543.1"/>
    <property type="molecule type" value="Genomic_DNA"/>
</dbReference>
<dbReference type="Pfam" id="PF00106">
    <property type="entry name" value="adh_short"/>
    <property type="match status" value="1"/>
</dbReference>
<dbReference type="STRING" id="5539.A0A3E2HQA9"/>
<reference evidence="4 5" key="1">
    <citation type="submission" date="2018-05" db="EMBL/GenBank/DDBJ databases">
        <title>Draft genome sequence of Scytalidium lignicola DSM 105466, a ubiquitous saprotrophic fungus.</title>
        <authorList>
            <person name="Buettner E."/>
            <person name="Gebauer A.M."/>
            <person name="Hofrichter M."/>
            <person name="Liers C."/>
            <person name="Kellner H."/>
        </authorList>
    </citation>
    <scope>NUCLEOTIDE SEQUENCE [LARGE SCALE GENOMIC DNA]</scope>
    <source>
        <strain evidence="4 5">DSM 105466</strain>
    </source>
</reference>
<feature type="non-terminal residue" evidence="4">
    <location>
        <position position="344"/>
    </location>
</feature>
<keyword evidence="3" id="KW-0560">Oxidoreductase</keyword>
<organism evidence="4 5">
    <name type="scientific">Scytalidium lignicola</name>
    <name type="common">Hyphomycete</name>
    <dbReference type="NCBI Taxonomy" id="5539"/>
    <lineage>
        <taxon>Eukaryota</taxon>
        <taxon>Fungi</taxon>
        <taxon>Dikarya</taxon>
        <taxon>Ascomycota</taxon>
        <taxon>Pezizomycotina</taxon>
        <taxon>Leotiomycetes</taxon>
        <taxon>Leotiomycetes incertae sedis</taxon>
        <taxon>Scytalidium</taxon>
    </lineage>
</organism>
<dbReference type="OrthoDB" id="542013at2759"/>
<evidence type="ECO:0000256" key="1">
    <source>
        <dbReference type="ARBA" id="ARBA00006484"/>
    </source>
</evidence>
<dbReference type="InterPro" id="IPR036291">
    <property type="entry name" value="NAD(P)-bd_dom_sf"/>
</dbReference>
<proteinExistence type="inferred from homology"/>
<sequence>MTSTSLKMGPSPNSSSLSFFPKVKRDLRGLDLTGKVAIVTGANSGLGFHCARHLLSLRLSHLILAVRSVRSGEEAVAKLQEEFPTARLEVWKLDMASYESIQSLARRVETDLSRLDITILNAGIAHGELKICENTGHDDVIQVNYLSTFLLAILILQVLKKKKSPETSSPSRLTIVSSGTALTAKFPNRHVRPLLRSFDDPKIQSYDGMERYSTSKLLGHLFFARLLRYLDPEETIVNLVEPGLCKGTKLFREANVVQAAVFWVLKAVAAKSVEDGAWEYIDAAVIKGKESHGCFCMDSDIHSFANLVYQSEGGPLMDTLWEETMAELDFAGIRDKLSSISPKP</sequence>
<comment type="similarity">
    <text evidence="1">Belongs to the short-chain dehydrogenases/reductases (SDR) family.</text>
</comment>
<keyword evidence="5" id="KW-1185">Reference proteome</keyword>
<evidence type="ECO:0000256" key="3">
    <source>
        <dbReference type="ARBA" id="ARBA00023002"/>
    </source>
</evidence>
<dbReference type="PANTHER" id="PTHR24320">
    <property type="entry name" value="RETINOL DEHYDROGENASE"/>
    <property type="match status" value="1"/>
</dbReference>
<keyword evidence="2" id="KW-0521">NADP</keyword>
<dbReference type="PANTHER" id="PTHR24320:SF252">
    <property type="entry name" value="DEHYDROGENASE_REDUCTASE FAMILY PROTEIN, PUTATIVE (AFU_ORTHOLOGUE AFUA_3G08550)-RELATED"/>
    <property type="match status" value="1"/>
</dbReference>
<name>A0A3E2HQA9_SCYLI</name>
<dbReference type="OMA" id="HCELPEA"/>
<gene>
    <name evidence="4" type="ORF">B7463_g764</name>
</gene>